<comment type="similarity">
    <text evidence="1">Belongs to the four-carbon acid sugar kinase family.</text>
</comment>
<reference evidence="16" key="1">
    <citation type="journal article" date="2019" name="Int. J. Syst. Evol. Microbiol.">
        <title>The Global Catalogue of Microorganisms (GCM) 10K type strain sequencing project: providing services to taxonomists for standard genome sequencing and annotation.</title>
        <authorList>
            <consortium name="The Broad Institute Genomics Platform"/>
            <consortium name="The Broad Institute Genome Sequencing Center for Infectious Disease"/>
            <person name="Wu L."/>
            <person name="Ma J."/>
        </authorList>
    </citation>
    <scope>NUCLEOTIDE SEQUENCE [LARGE SCALE GENOMIC DNA]</scope>
    <source>
        <strain evidence="16">JCM 16114</strain>
    </source>
</reference>
<feature type="domain" description="Four-carbon acid sugar kinase N-terminal" evidence="13">
    <location>
        <begin position="5"/>
        <end position="231"/>
    </location>
</feature>
<sequence>MSPLLGCVADDYTGGTDVAAAYRRSGLRTVLFFGTPPAETTLPPCDAVVIALKTRSIPPAEAITASRQAQDWLTAQGARRLYVKYCSTFDSTDQGNIGPVTDALVKASGANLTVVCPASPEHGRTLYQGHLFVGDRPLAESPMRHHPLTPMTDSDLVRVLSRQTPHPVALVPLQTVERGPAAVREALDDLAAQGVRHAVTDALTDGHLGTIARATTHLPVLTGAAGLARALAIDATGGTGGTGGIGGIGGIGGTGGTGEAMPELPPGPSVILAGSCSAATLEQVAHARDHMPAHHLRARDGALPEALTWLETHLGQESRVIVHTSAPPGRRSPAAAPFLERALAAVAARAAELGARRIVVAGGETSGAVVNALGVSGAVVGAEADRGVPWLLTTGRPPLALLLKSGNFGRPDLLLRATEAP</sequence>
<dbReference type="InterPro" id="IPR031475">
    <property type="entry name" value="NBD_C"/>
</dbReference>
<evidence type="ECO:0000259" key="14">
    <source>
        <dbReference type="Pfam" id="PF17042"/>
    </source>
</evidence>
<dbReference type="Pfam" id="PF07005">
    <property type="entry name" value="SBD_N"/>
    <property type="match status" value="1"/>
</dbReference>
<evidence type="ECO:0000256" key="9">
    <source>
        <dbReference type="ARBA" id="ARBA00037335"/>
    </source>
</evidence>
<evidence type="ECO:0000256" key="8">
    <source>
        <dbReference type="ARBA" id="ARBA00036346"/>
    </source>
</evidence>
<evidence type="ECO:0000256" key="5">
    <source>
        <dbReference type="ARBA" id="ARBA00022840"/>
    </source>
</evidence>
<dbReference type="InterPro" id="IPR037051">
    <property type="entry name" value="4-carb_acid_sugar_kinase_N_sf"/>
</dbReference>
<feature type="domain" description="Four-carbon acid sugar kinase nucleotide binding" evidence="14">
    <location>
        <begin position="270"/>
        <end position="414"/>
    </location>
</feature>
<dbReference type="EC" id="2.7.1.217" evidence="10"/>
<dbReference type="InterPro" id="IPR042213">
    <property type="entry name" value="NBD_C_sf"/>
</dbReference>
<keyword evidence="6" id="KW-0119">Carbohydrate metabolism</keyword>
<dbReference type="InterPro" id="IPR050007">
    <property type="entry name" value="OtnK"/>
</dbReference>
<evidence type="ECO:0000256" key="4">
    <source>
        <dbReference type="ARBA" id="ARBA00022777"/>
    </source>
</evidence>
<keyword evidence="2" id="KW-0808">Transferase</keyword>
<evidence type="ECO:0000256" key="10">
    <source>
        <dbReference type="ARBA" id="ARBA00039095"/>
    </source>
</evidence>
<dbReference type="RefSeq" id="WP_344486346.1">
    <property type="nucleotide sequence ID" value="NZ_BAAAQX010000025.1"/>
</dbReference>
<keyword evidence="4 15" id="KW-0418">Kinase</keyword>
<proteinExistence type="inferred from homology"/>
<keyword evidence="5" id="KW-0067">ATP-binding</keyword>
<evidence type="ECO:0000259" key="13">
    <source>
        <dbReference type="Pfam" id="PF07005"/>
    </source>
</evidence>
<dbReference type="Gene3D" id="3.40.980.20">
    <property type="entry name" value="Four-carbon acid sugar kinase, nucleotide binding domain"/>
    <property type="match status" value="1"/>
</dbReference>
<keyword evidence="16" id="KW-1185">Reference proteome</keyword>
<evidence type="ECO:0000256" key="12">
    <source>
        <dbReference type="ARBA" id="ARBA00041377"/>
    </source>
</evidence>
<dbReference type="Proteomes" id="UP001499843">
    <property type="component" value="Unassembled WGS sequence"/>
</dbReference>
<evidence type="ECO:0000256" key="11">
    <source>
        <dbReference type="ARBA" id="ARBA00039461"/>
    </source>
</evidence>
<evidence type="ECO:0000313" key="16">
    <source>
        <dbReference type="Proteomes" id="UP001499843"/>
    </source>
</evidence>
<dbReference type="Pfam" id="PF17042">
    <property type="entry name" value="NBD_C"/>
    <property type="match status" value="1"/>
</dbReference>
<name>A0ABP5PKQ0_9ACTN</name>
<gene>
    <name evidence="15" type="ORF">GCM10009850_076990</name>
</gene>
<evidence type="ECO:0000256" key="2">
    <source>
        <dbReference type="ARBA" id="ARBA00022679"/>
    </source>
</evidence>
<dbReference type="GO" id="GO:0016301">
    <property type="term" value="F:kinase activity"/>
    <property type="evidence" value="ECO:0007669"/>
    <property type="project" value="UniProtKB-KW"/>
</dbReference>
<organism evidence="15 16">
    <name type="scientific">Nonomuraea monospora</name>
    <dbReference type="NCBI Taxonomy" id="568818"/>
    <lineage>
        <taxon>Bacteria</taxon>
        <taxon>Bacillati</taxon>
        <taxon>Actinomycetota</taxon>
        <taxon>Actinomycetes</taxon>
        <taxon>Streptosporangiales</taxon>
        <taxon>Streptosporangiaceae</taxon>
        <taxon>Nonomuraea</taxon>
    </lineage>
</organism>
<comment type="catalytic activity">
    <reaction evidence="7">
        <text>3-dehydro-L-erythronate + ATP = 3-dehydro-4-O-phospho-L-erythronate + ADP + H(+)</text>
        <dbReference type="Rhea" id="RHEA:52552"/>
        <dbReference type="ChEBI" id="CHEBI:15378"/>
        <dbReference type="ChEBI" id="CHEBI:30616"/>
        <dbReference type="ChEBI" id="CHEBI:136592"/>
        <dbReference type="ChEBI" id="CHEBI:136670"/>
        <dbReference type="ChEBI" id="CHEBI:456216"/>
        <dbReference type="EC" id="2.7.1.217"/>
    </reaction>
</comment>
<evidence type="ECO:0000256" key="3">
    <source>
        <dbReference type="ARBA" id="ARBA00022741"/>
    </source>
</evidence>
<evidence type="ECO:0000313" key="15">
    <source>
        <dbReference type="EMBL" id="GAA2212237.1"/>
    </source>
</evidence>
<dbReference type="EMBL" id="BAAAQX010000025">
    <property type="protein sequence ID" value="GAA2212237.1"/>
    <property type="molecule type" value="Genomic_DNA"/>
</dbReference>
<comment type="function">
    <text evidence="9">Catalyzes the ATP-dependent phosphorylation of 3-oxo-tetronate to 3-oxo-tetronate 4-phosphate.</text>
</comment>
<dbReference type="Gene3D" id="3.40.50.10840">
    <property type="entry name" value="Putative sugar-binding, N-terminal domain"/>
    <property type="match status" value="1"/>
</dbReference>
<protein>
    <recommendedName>
        <fullName evidence="11">3-oxo-tetronate kinase</fullName>
        <ecNumber evidence="10">2.7.1.217</ecNumber>
    </recommendedName>
    <alternativeName>
        <fullName evidence="12">3-dehydrotetronate 4-kinase</fullName>
    </alternativeName>
</protein>
<evidence type="ECO:0000256" key="1">
    <source>
        <dbReference type="ARBA" id="ARBA00005715"/>
    </source>
</evidence>
<evidence type="ECO:0000256" key="7">
    <source>
        <dbReference type="ARBA" id="ARBA00035898"/>
    </source>
</evidence>
<dbReference type="InterPro" id="IPR010737">
    <property type="entry name" value="4-carb_acid_sugar_kinase_N"/>
</dbReference>
<evidence type="ECO:0000256" key="6">
    <source>
        <dbReference type="ARBA" id="ARBA00023277"/>
    </source>
</evidence>
<dbReference type="SUPFAM" id="SSF142764">
    <property type="entry name" value="YgbK-like"/>
    <property type="match status" value="1"/>
</dbReference>
<accession>A0ABP5PKQ0</accession>
<dbReference type="NCBIfam" id="NF043035">
    <property type="entry name" value="OxoTetrKin"/>
    <property type="match status" value="1"/>
</dbReference>
<keyword evidence="3" id="KW-0547">Nucleotide-binding</keyword>
<comment type="catalytic activity">
    <reaction evidence="8">
        <text>3-dehydro-D-erythronate + ATP = 3-dehydro-4-O-phospho-D-erythronate + ADP + H(+)</text>
        <dbReference type="Rhea" id="RHEA:52556"/>
        <dbReference type="ChEBI" id="CHEBI:15378"/>
        <dbReference type="ChEBI" id="CHEBI:30616"/>
        <dbReference type="ChEBI" id="CHEBI:57958"/>
        <dbReference type="ChEBI" id="CHEBI:136593"/>
        <dbReference type="ChEBI" id="CHEBI:456216"/>
        <dbReference type="EC" id="2.7.1.217"/>
    </reaction>
</comment>
<comment type="caution">
    <text evidence="15">The sequence shown here is derived from an EMBL/GenBank/DDBJ whole genome shotgun (WGS) entry which is preliminary data.</text>
</comment>